<dbReference type="SUPFAM" id="SSF54534">
    <property type="entry name" value="FKBP-like"/>
    <property type="match status" value="1"/>
</dbReference>
<dbReference type="InterPro" id="IPR046357">
    <property type="entry name" value="PPIase_dom_sf"/>
</dbReference>
<protein>
    <recommendedName>
        <fullName evidence="1">peptidylprolyl isomerase</fullName>
        <ecNumber evidence="1">5.2.1.8</ecNumber>
    </recommendedName>
</protein>
<feature type="domain" description="PPIase FKBP-type" evidence="3">
    <location>
        <begin position="83"/>
        <end position="130"/>
    </location>
</feature>
<name>A0A812ZYU2_9DINO</name>
<dbReference type="EC" id="5.2.1.8" evidence="1"/>
<organism evidence="4 5">
    <name type="scientific">Symbiodinium necroappetens</name>
    <dbReference type="NCBI Taxonomy" id="1628268"/>
    <lineage>
        <taxon>Eukaryota</taxon>
        <taxon>Sar</taxon>
        <taxon>Alveolata</taxon>
        <taxon>Dinophyceae</taxon>
        <taxon>Suessiales</taxon>
        <taxon>Symbiodiniaceae</taxon>
        <taxon>Symbiodinium</taxon>
    </lineage>
</organism>
<accession>A0A812ZYU2</accession>
<dbReference type="Proteomes" id="UP000601435">
    <property type="component" value="Unassembled WGS sequence"/>
</dbReference>
<comment type="catalytic activity">
    <reaction evidence="1">
        <text>[protein]-peptidylproline (omega=180) = [protein]-peptidylproline (omega=0)</text>
        <dbReference type="Rhea" id="RHEA:16237"/>
        <dbReference type="Rhea" id="RHEA-COMP:10747"/>
        <dbReference type="Rhea" id="RHEA-COMP:10748"/>
        <dbReference type="ChEBI" id="CHEBI:83833"/>
        <dbReference type="ChEBI" id="CHEBI:83834"/>
        <dbReference type="EC" id="5.2.1.8"/>
    </reaction>
</comment>
<keyword evidence="1" id="KW-0413">Isomerase</keyword>
<dbReference type="Gene3D" id="3.10.50.40">
    <property type="match status" value="1"/>
</dbReference>
<keyword evidence="5" id="KW-1185">Reference proteome</keyword>
<reference evidence="4" key="1">
    <citation type="submission" date="2021-02" db="EMBL/GenBank/DDBJ databases">
        <authorList>
            <person name="Dougan E. K."/>
            <person name="Rhodes N."/>
            <person name="Thang M."/>
            <person name="Chan C."/>
        </authorList>
    </citation>
    <scope>NUCLEOTIDE SEQUENCE</scope>
</reference>
<dbReference type="InterPro" id="IPR001179">
    <property type="entry name" value="PPIase_FKBP_dom"/>
</dbReference>
<dbReference type="AlphaFoldDB" id="A0A812ZYU2"/>
<feature type="compositionally biased region" description="Basic and acidic residues" evidence="2">
    <location>
        <begin position="68"/>
        <end position="83"/>
    </location>
</feature>
<evidence type="ECO:0000313" key="5">
    <source>
        <dbReference type="Proteomes" id="UP000601435"/>
    </source>
</evidence>
<gene>
    <name evidence="4" type="primary">fkpA</name>
    <name evidence="4" type="ORF">SNEC2469_LOCUS26032</name>
</gene>
<dbReference type="Pfam" id="PF00254">
    <property type="entry name" value="FKBP_C"/>
    <property type="match status" value="1"/>
</dbReference>
<sequence>MAYCKVVPRPQRDFKGGFLAMLPKHALRLRGAKQPSSPKSGPAQSPRLSPKPSPKLSPQRSPIAENRSTGKREAGSKAGEVCHYRGTLLNGSEFDSSHKRGSPATFKPASLVPGFQEAGADAVEATGGSRHRSLDEALLMSCS</sequence>
<feature type="region of interest" description="Disordered" evidence="2">
    <location>
        <begin position="25"/>
        <end position="110"/>
    </location>
</feature>
<dbReference type="PROSITE" id="PS50059">
    <property type="entry name" value="FKBP_PPIASE"/>
    <property type="match status" value="1"/>
</dbReference>
<keyword evidence="1" id="KW-0697">Rotamase</keyword>
<evidence type="ECO:0000256" key="1">
    <source>
        <dbReference type="PROSITE-ProRule" id="PRU00277"/>
    </source>
</evidence>
<feature type="compositionally biased region" description="Polar residues" evidence="2">
    <location>
        <begin position="34"/>
        <end position="43"/>
    </location>
</feature>
<evidence type="ECO:0000259" key="3">
    <source>
        <dbReference type="PROSITE" id="PS50059"/>
    </source>
</evidence>
<evidence type="ECO:0000256" key="2">
    <source>
        <dbReference type="SAM" id="MobiDB-lite"/>
    </source>
</evidence>
<dbReference type="EMBL" id="CAJNJA010052275">
    <property type="protein sequence ID" value="CAE7846174.1"/>
    <property type="molecule type" value="Genomic_DNA"/>
</dbReference>
<evidence type="ECO:0000313" key="4">
    <source>
        <dbReference type="EMBL" id="CAE7846174.1"/>
    </source>
</evidence>
<dbReference type="OrthoDB" id="1902587at2759"/>
<comment type="caution">
    <text evidence="4">The sequence shown here is derived from an EMBL/GenBank/DDBJ whole genome shotgun (WGS) entry which is preliminary data.</text>
</comment>
<dbReference type="GO" id="GO:0003755">
    <property type="term" value="F:peptidyl-prolyl cis-trans isomerase activity"/>
    <property type="evidence" value="ECO:0007669"/>
    <property type="project" value="UniProtKB-KW"/>
</dbReference>
<proteinExistence type="predicted"/>